<reference evidence="6 7" key="2">
    <citation type="submission" date="2018-11" db="EMBL/GenBank/DDBJ databases">
        <authorList>
            <consortium name="Pathogen Informatics"/>
        </authorList>
    </citation>
    <scope>NUCLEOTIDE SEQUENCE [LARGE SCALE GENOMIC DNA]</scope>
</reference>
<dbReference type="GO" id="GO:0006166">
    <property type="term" value="P:purine ribonucleoside salvage"/>
    <property type="evidence" value="ECO:0007669"/>
    <property type="project" value="UniProtKB-KW"/>
</dbReference>
<feature type="site" description="Important for substrate specificity" evidence="4">
    <location>
        <position position="171"/>
    </location>
</feature>
<dbReference type="EMBL" id="UZAG01016195">
    <property type="protein sequence ID" value="VDO26604.1"/>
    <property type="molecule type" value="Genomic_DNA"/>
</dbReference>
<feature type="domain" description="Nucleoside phosphorylase" evidence="5">
    <location>
        <begin position="4"/>
        <end position="247"/>
    </location>
</feature>
<comment type="similarity">
    <text evidence="4">Belongs to the PNP/MTAP phosphorylase family. MTAP subfamily.</text>
</comment>
<feature type="binding site" evidence="4">
    <location>
        <position position="11"/>
    </location>
    <ligand>
        <name>phosphate</name>
        <dbReference type="ChEBI" id="CHEBI:43474"/>
    </ligand>
</feature>
<evidence type="ECO:0000259" key="5">
    <source>
        <dbReference type="Pfam" id="PF01048"/>
    </source>
</evidence>
<accession>A0A0R3QQG9</accession>
<evidence type="ECO:0000313" key="7">
    <source>
        <dbReference type="Proteomes" id="UP000280834"/>
    </source>
</evidence>
<dbReference type="GO" id="GO:0017061">
    <property type="term" value="F:S-methyl-5-thioadenosine phosphorylase activity"/>
    <property type="evidence" value="ECO:0007669"/>
    <property type="project" value="UniProtKB-UniRule"/>
</dbReference>
<dbReference type="InterPro" id="IPR035994">
    <property type="entry name" value="Nucleoside_phosphorylase_sf"/>
</dbReference>
<comment type="caution">
    <text evidence="4">Lacks conserved residue(s) required for the propagation of feature annotation.</text>
</comment>
<dbReference type="SUPFAM" id="SSF53167">
    <property type="entry name" value="Purine and uridine phosphorylases"/>
    <property type="match status" value="1"/>
</dbReference>
<feature type="binding site" evidence="4">
    <location>
        <position position="190"/>
    </location>
    <ligand>
        <name>phosphate</name>
        <dbReference type="ChEBI" id="CHEBI:43474"/>
    </ligand>
</feature>
<dbReference type="Gene3D" id="3.40.50.1580">
    <property type="entry name" value="Nucleoside phosphorylase domain"/>
    <property type="match status" value="1"/>
</dbReference>
<dbReference type="AlphaFoldDB" id="A0A0R3QQG9"/>
<dbReference type="PANTHER" id="PTHR42679:SF2">
    <property type="entry name" value="S-METHYL-5'-THIOADENOSINE PHOSPHORYLASE"/>
    <property type="match status" value="1"/>
</dbReference>
<comment type="subcellular location">
    <subcellularLocation>
        <location evidence="4">Cytoplasm</location>
    </subcellularLocation>
    <subcellularLocation>
        <location evidence="4">Nucleus</location>
    </subcellularLocation>
</comment>
<evidence type="ECO:0000256" key="4">
    <source>
        <dbReference type="HAMAP-Rule" id="MF_03155"/>
    </source>
</evidence>
<evidence type="ECO:0000256" key="1">
    <source>
        <dbReference type="ARBA" id="ARBA00022676"/>
    </source>
</evidence>
<proteinExistence type="inferred from homology"/>
<dbReference type="PANTHER" id="PTHR42679">
    <property type="entry name" value="S-METHYL-5'-THIOADENOSINE PHOSPHORYLASE"/>
    <property type="match status" value="1"/>
</dbReference>
<comment type="pathway">
    <text evidence="4">Amino-acid biosynthesis; L-methionine biosynthesis via salvage pathway; S-methyl-5-thio-alpha-D-ribose 1-phosphate from S-methyl-5'-thioadenosine (phosphorylase route): step 1/1.</text>
</comment>
<evidence type="ECO:0000256" key="2">
    <source>
        <dbReference type="ARBA" id="ARBA00022679"/>
    </source>
</evidence>
<organism evidence="8">
    <name type="scientific">Brugia timori</name>
    <dbReference type="NCBI Taxonomy" id="42155"/>
    <lineage>
        <taxon>Eukaryota</taxon>
        <taxon>Metazoa</taxon>
        <taxon>Ecdysozoa</taxon>
        <taxon>Nematoda</taxon>
        <taxon>Chromadorea</taxon>
        <taxon>Rhabditida</taxon>
        <taxon>Spirurina</taxon>
        <taxon>Spiruromorpha</taxon>
        <taxon>Filarioidea</taxon>
        <taxon>Onchocercidae</taxon>
        <taxon>Brugia</taxon>
    </lineage>
</organism>
<protein>
    <recommendedName>
        <fullName evidence="4">S-methyl-5'-thioadenosine phosphorylase</fullName>
        <ecNumber evidence="4">2.4.2.28</ecNumber>
    </recommendedName>
    <alternativeName>
        <fullName evidence="4">5'-methylthioadenosine phosphorylase</fullName>
        <shortName evidence="4">MTA phosphorylase</shortName>
        <shortName evidence="4">MTAP</shortName>
        <shortName evidence="4">MTAPase</shortName>
    </alternativeName>
</protein>
<evidence type="ECO:0000256" key="3">
    <source>
        <dbReference type="ARBA" id="ARBA00022726"/>
    </source>
</evidence>
<comment type="function">
    <text evidence="4">Catalyzes the reversible phosphorylation of S-methyl-5'-thioadenosine (MTA) to adenine and 5-methylthioribose-1-phosphate. Involved in the breakdown of MTA, a major by-product of polyamine biosynthesis. Responsible for the first step in the methionine salvage pathway after MTA has been generated from S-adenosylmethionine. Has broad substrate specificity with 6-aminopurine nucleosides as preferred substrates.</text>
</comment>
<dbReference type="HAMAP" id="MF_01963">
    <property type="entry name" value="MTAP"/>
    <property type="match status" value="1"/>
</dbReference>
<dbReference type="NCBIfam" id="TIGR01694">
    <property type="entry name" value="MTAP"/>
    <property type="match status" value="1"/>
</dbReference>
<dbReference type="STRING" id="42155.A0A0R3QQG9"/>
<keyword evidence="2 4" id="KW-0808">Transferase</keyword>
<feature type="binding site" evidence="4">
    <location>
        <begin position="213"/>
        <end position="215"/>
    </location>
    <ligand>
        <name>substrate</name>
    </ligand>
</feature>
<keyword evidence="1 4" id="KW-0328">Glycosyltransferase</keyword>
<name>A0A0R3QQG9_9BILA</name>
<dbReference type="InterPro" id="IPR010044">
    <property type="entry name" value="MTAP"/>
</dbReference>
<dbReference type="WBParaSite" id="BTMF_0000995401-mRNA-1">
    <property type="protein sequence ID" value="BTMF_0000995401-mRNA-1"/>
    <property type="gene ID" value="BTMF_0000995401"/>
</dbReference>
<comment type="subunit">
    <text evidence="4">Homotrimer.</text>
</comment>
<dbReference type="EC" id="2.4.2.28" evidence="4"/>
<dbReference type="Pfam" id="PF01048">
    <property type="entry name" value="PNP_UDP_1"/>
    <property type="match status" value="1"/>
</dbReference>
<feature type="binding site" evidence="4">
    <location>
        <begin position="53"/>
        <end position="54"/>
    </location>
    <ligand>
        <name>phosphate</name>
        <dbReference type="ChEBI" id="CHEBI:43474"/>
    </ligand>
</feature>
<dbReference type="GO" id="GO:0005829">
    <property type="term" value="C:cytosol"/>
    <property type="evidence" value="ECO:0007669"/>
    <property type="project" value="TreeGrafter"/>
</dbReference>
<keyword evidence="7" id="KW-1185">Reference proteome</keyword>
<dbReference type="InterPro" id="IPR000845">
    <property type="entry name" value="Nucleoside_phosphorylase_d"/>
</dbReference>
<keyword evidence="4" id="KW-0539">Nucleus</keyword>
<dbReference type="CDD" id="cd09010">
    <property type="entry name" value="MTAP_SsMTAPII_like_MTIP"/>
    <property type="match status" value="1"/>
</dbReference>
<feature type="binding site" evidence="4">
    <location>
        <position position="189"/>
    </location>
    <ligand>
        <name>substrate</name>
    </ligand>
</feature>
<gene>
    <name evidence="6" type="ORF">BTMF_LOCUS8005</name>
</gene>
<sequence length="330" mass="37060">MDFKIGIIGGTGLEDPKIFNNVQEYKVSTPFGSPSDALVEGKVGNTTCILLSRHGREHNVSPTNINYRANLWALMQQGAKVILSTAASGSLKEEVTPGSFVFLDSFIDRTFKREITFHDGKNGHPKGVCHIPMYPAYNEKLRQILISSAEELKYKIFKTGTAICIEGPRYSSRAESEVYRGWNADIINMTVCPEVYLAKELGIPFATTAIVTDYDCWREGEKVSVDLVAQRMQESSDKAKTLFVTAIKKIGAIRWDDEIIMAKKTARAGVMIEEHVNPLISGNQCTTHFKVTSDISIKFMDRIRQKVCILYTNCIKLKDLMDYINKEEHS</sequence>
<comment type="catalytic activity">
    <reaction evidence="4">
        <text>S-methyl-5'-thioadenosine + phosphate = 5-(methylsulfanyl)-alpha-D-ribose 1-phosphate + adenine</text>
        <dbReference type="Rhea" id="RHEA:11852"/>
        <dbReference type="ChEBI" id="CHEBI:16708"/>
        <dbReference type="ChEBI" id="CHEBI:17509"/>
        <dbReference type="ChEBI" id="CHEBI:43474"/>
        <dbReference type="ChEBI" id="CHEBI:58533"/>
        <dbReference type="EC" id="2.4.2.28"/>
    </reaction>
</comment>
<feature type="site" description="Important for substrate specificity" evidence="4">
    <location>
        <position position="225"/>
    </location>
</feature>
<dbReference type="UniPathway" id="UPA00904">
    <property type="reaction ID" value="UER00873"/>
</dbReference>
<evidence type="ECO:0000313" key="6">
    <source>
        <dbReference type="EMBL" id="VDO26604.1"/>
    </source>
</evidence>
<reference evidence="8" key="1">
    <citation type="submission" date="2017-02" db="UniProtKB">
        <authorList>
            <consortium name="WormBaseParasite"/>
        </authorList>
    </citation>
    <scope>IDENTIFICATION</scope>
</reference>
<dbReference type="GO" id="GO:0005634">
    <property type="term" value="C:nucleus"/>
    <property type="evidence" value="ECO:0007669"/>
    <property type="project" value="UniProtKB-SubCell"/>
</dbReference>
<dbReference type="GO" id="GO:0019509">
    <property type="term" value="P:L-methionine salvage from methylthioadenosine"/>
    <property type="evidence" value="ECO:0007669"/>
    <property type="project" value="UniProtKB-UniRule"/>
</dbReference>
<keyword evidence="3 4" id="KW-0660">Purine salvage</keyword>
<dbReference type="Proteomes" id="UP000280834">
    <property type="component" value="Unassembled WGS sequence"/>
</dbReference>
<keyword evidence="4" id="KW-0963">Cytoplasm</keyword>
<evidence type="ECO:0000313" key="8">
    <source>
        <dbReference type="WBParaSite" id="BTMF_0000995401-mRNA-1"/>
    </source>
</evidence>